<dbReference type="Proteomes" id="UP000009222">
    <property type="component" value="Chromosome"/>
</dbReference>
<dbReference type="InterPro" id="IPR011990">
    <property type="entry name" value="TPR-like_helical_dom_sf"/>
</dbReference>
<reference evidence="3" key="1">
    <citation type="submission" date="2009-12" db="EMBL/GenBank/DDBJ databases">
        <title>Complete sequence of Treponema azotonutricium strain ZAS-9.</title>
        <authorList>
            <person name="Tetu S.G."/>
            <person name="Matson E."/>
            <person name="Ren Q."/>
            <person name="Seshadri R."/>
            <person name="Elbourne L."/>
            <person name="Hassan K.A."/>
            <person name="Durkin A."/>
            <person name="Radune D."/>
            <person name="Mohamoud Y."/>
            <person name="Shay R."/>
            <person name="Jin S."/>
            <person name="Zhang X."/>
            <person name="Lucey K."/>
            <person name="Ballor N.R."/>
            <person name="Ottesen E."/>
            <person name="Rosenthal R."/>
            <person name="Allen A."/>
            <person name="Leadbetter J.R."/>
            <person name="Paulsen I.T."/>
        </authorList>
    </citation>
    <scope>NUCLEOTIDE SEQUENCE [LARGE SCALE GENOMIC DNA]</scope>
    <source>
        <strain evidence="3">ATCC BAA-888 / DSM 13862 / ZAS-9</strain>
    </source>
</reference>
<dbReference type="EMBL" id="CP001841">
    <property type="protein sequence ID" value="AEF81935.1"/>
    <property type="molecule type" value="Genomic_DNA"/>
</dbReference>
<dbReference type="eggNOG" id="COG2214">
    <property type="taxonomic scope" value="Bacteria"/>
</dbReference>
<dbReference type="SMART" id="SM00271">
    <property type="entry name" value="DnaJ"/>
    <property type="match status" value="1"/>
</dbReference>
<dbReference type="CDD" id="cd06257">
    <property type="entry name" value="DnaJ"/>
    <property type="match status" value="1"/>
</dbReference>
<dbReference type="PANTHER" id="PTHR45295">
    <property type="entry name" value="CHAPERONE PROTEIN DNAJ C76, CHLOROPLASTIC"/>
    <property type="match status" value="1"/>
</dbReference>
<dbReference type="OrthoDB" id="7822896at2"/>
<dbReference type="RefSeq" id="WP_015712153.1">
    <property type="nucleotide sequence ID" value="NC_015577.1"/>
</dbReference>
<dbReference type="STRING" id="545695.TREAZ_3418"/>
<dbReference type="InterPro" id="IPR036869">
    <property type="entry name" value="J_dom_sf"/>
</dbReference>
<dbReference type="Gene3D" id="1.10.287.110">
    <property type="entry name" value="DnaJ domain"/>
    <property type="match status" value="1"/>
</dbReference>
<protein>
    <submittedName>
        <fullName evidence="2">DnaJ domain protein</fullName>
    </submittedName>
</protein>
<dbReference type="SUPFAM" id="SSF48452">
    <property type="entry name" value="TPR-like"/>
    <property type="match status" value="1"/>
</dbReference>
<accession>F5Y7U9</accession>
<gene>
    <name evidence="2" type="ordered locus">TREAZ_3418</name>
</gene>
<dbReference type="InterPro" id="IPR001623">
    <property type="entry name" value="DnaJ_domain"/>
</dbReference>
<dbReference type="AlphaFoldDB" id="F5Y7U9"/>
<dbReference type="PROSITE" id="PS50076">
    <property type="entry name" value="DNAJ_2"/>
    <property type="match status" value="1"/>
</dbReference>
<proteinExistence type="predicted"/>
<evidence type="ECO:0000313" key="3">
    <source>
        <dbReference type="Proteomes" id="UP000009222"/>
    </source>
</evidence>
<dbReference type="Pfam" id="PF00226">
    <property type="entry name" value="DnaJ"/>
    <property type="match status" value="1"/>
</dbReference>
<name>F5Y7U9_LEAAZ</name>
<dbReference type="HOGENOM" id="CLU_1000924_0_0_12"/>
<dbReference type="InParanoid" id="F5Y7U9"/>
<sequence>MDNYYTLLGVSQNATAQDIKKAFRERAKRLHPDIAGDNAVEGMRRLLAAYEILSDRDRRFEYDRAYSRFNRTYHFDYRSFLKEQGNDPASKAKLVFFELLHMEEDTALSIWEEQGGLDFPMEKYIDREDWMDCVYIMAEELARRDRYYEAFCLLLRLIREERRLPYFRHFAEDIENFLKEIVRLRLRPSVEPGTYVECLQMLLDLGFDSSYEARILRSMAEALIRMGELGTANKVLKEALKRDPGLPNTMQLKRKLNIKGSYDTA</sequence>
<evidence type="ECO:0000259" key="1">
    <source>
        <dbReference type="PROSITE" id="PS50076"/>
    </source>
</evidence>
<dbReference type="SUPFAM" id="SSF46565">
    <property type="entry name" value="Chaperone J-domain"/>
    <property type="match status" value="1"/>
</dbReference>
<dbReference type="KEGG" id="taz:TREAZ_3418"/>
<reference evidence="2 3" key="2">
    <citation type="journal article" date="2011" name="ISME J.">
        <title>RNA-seq reveals cooperative metabolic interactions between two termite-gut spirochete species in co-culture.</title>
        <authorList>
            <person name="Rosenthal A.Z."/>
            <person name="Matson E.G."/>
            <person name="Eldar A."/>
            <person name="Leadbetter J.R."/>
        </authorList>
    </citation>
    <scope>NUCLEOTIDE SEQUENCE [LARGE SCALE GENOMIC DNA]</scope>
    <source>
        <strain evidence="3">ATCC BAA-888 / DSM 13862 / ZAS-9</strain>
    </source>
</reference>
<dbReference type="PANTHER" id="PTHR45295:SF1">
    <property type="entry name" value="CHAPERONE PROTEIN DNAJ C76, CHLOROPLASTIC"/>
    <property type="match status" value="1"/>
</dbReference>
<keyword evidence="3" id="KW-1185">Reference proteome</keyword>
<dbReference type="PRINTS" id="PR00625">
    <property type="entry name" value="JDOMAIN"/>
</dbReference>
<evidence type="ECO:0000313" key="2">
    <source>
        <dbReference type="EMBL" id="AEF81935.1"/>
    </source>
</evidence>
<organism evidence="2 3">
    <name type="scientific">Leadbettera azotonutricia (strain ATCC BAA-888 / DSM 13862 / ZAS-9)</name>
    <name type="common">Treponema azotonutricium</name>
    <dbReference type="NCBI Taxonomy" id="545695"/>
    <lineage>
        <taxon>Bacteria</taxon>
        <taxon>Pseudomonadati</taxon>
        <taxon>Spirochaetota</taxon>
        <taxon>Spirochaetia</taxon>
        <taxon>Spirochaetales</taxon>
        <taxon>Breznakiellaceae</taxon>
        <taxon>Leadbettera</taxon>
    </lineage>
</organism>
<feature type="domain" description="J" evidence="1">
    <location>
        <begin position="3"/>
        <end position="66"/>
    </location>
</feature>